<protein>
    <submittedName>
        <fullName evidence="1">Uncharacterized protein</fullName>
    </submittedName>
</protein>
<name>A0A0X8X052_9SPHI</name>
<evidence type="ECO:0000313" key="2">
    <source>
        <dbReference type="Proteomes" id="UP000218263"/>
    </source>
</evidence>
<organism evidence="1 2">
    <name type="scientific">Mucilaginibacter gotjawali</name>
    <dbReference type="NCBI Taxonomy" id="1550579"/>
    <lineage>
        <taxon>Bacteria</taxon>
        <taxon>Pseudomonadati</taxon>
        <taxon>Bacteroidota</taxon>
        <taxon>Sphingobacteriia</taxon>
        <taxon>Sphingobacteriales</taxon>
        <taxon>Sphingobacteriaceae</taxon>
        <taxon>Mucilaginibacter</taxon>
    </lineage>
</organism>
<dbReference type="KEGG" id="mgot:MgSA37_01528"/>
<dbReference type="RefSeq" id="WP_096350882.1">
    <property type="nucleotide sequence ID" value="NZ_AP017313.1"/>
</dbReference>
<dbReference type="OrthoDB" id="903144at2"/>
<keyword evidence="2" id="KW-1185">Reference proteome</keyword>
<accession>A0A0X8X052</accession>
<dbReference type="Proteomes" id="UP000218263">
    <property type="component" value="Chromosome"/>
</dbReference>
<gene>
    <name evidence="1" type="ORF">MgSA37_01528</name>
</gene>
<dbReference type="EMBL" id="AP017313">
    <property type="protein sequence ID" value="BAU53361.1"/>
    <property type="molecule type" value="Genomic_DNA"/>
</dbReference>
<sequence>MKTRISAIIIIAALYFSSCHKEASVNPFIATTQGTQQLPSTTIVLNQDTSGKKADSTKGYICVKLAKDSINTDGLMISFNPKSTAAYSGAEDARFMQGFGIVSFSSLSSDNVPLSINTLPMASHGTSVKLVVNATKKGEYKLSITKIQAIPANYDIWLIDKFKKDSLDFRHYPSYLFNMTTDTNSYGSNRFTLVTRLHH</sequence>
<dbReference type="AlphaFoldDB" id="A0A0X8X052"/>
<evidence type="ECO:0000313" key="1">
    <source>
        <dbReference type="EMBL" id="BAU53361.1"/>
    </source>
</evidence>
<reference evidence="1 2" key="1">
    <citation type="submission" date="2015-12" db="EMBL/GenBank/DDBJ databases">
        <title>Genome sequence of Mucilaginibacter gotjawali.</title>
        <authorList>
            <person name="Lee J.S."/>
            <person name="Lee K.C."/>
            <person name="Kim K.K."/>
            <person name="Lee B.W."/>
        </authorList>
    </citation>
    <scope>NUCLEOTIDE SEQUENCE [LARGE SCALE GENOMIC DNA]</scope>
    <source>
        <strain evidence="1 2">SA3-7</strain>
    </source>
</reference>
<proteinExistence type="predicted"/>